<name>A0ABX7F456_9RHOB</name>
<dbReference type="InterPro" id="IPR050312">
    <property type="entry name" value="IolE/XylAMocC-like"/>
</dbReference>
<reference evidence="2 3" key="1">
    <citation type="submission" date="2019-12" db="EMBL/GenBank/DDBJ databases">
        <title>Complete Genome Sequence of a Quorum-Sensing Bacterium,Rhodobacteraceae bacterium C31, Isolated from a marine microalgae symbiotic bacteria.</title>
        <authorList>
            <person name="Zhang Y."/>
        </authorList>
    </citation>
    <scope>NUCLEOTIDE SEQUENCE [LARGE SCALE GENOMIC DNA]</scope>
    <source>
        <strain evidence="2 3">C31</strain>
    </source>
</reference>
<sequence>MKLGFVSDSLGALALPEMLDQALRLGADGVELSTGGWSGAPHCDLGTLLHSAAARSALRAEFDTRGLDLLALNVPGNPLHPVDRAQGDCLADTIRLAGALGVGTVSTMSGLPAGSPTEQTPCWIVTPWPPEVYETLRYQWEDVLLPFWMGITALARENGVSRIALEMHGHQCIYNVPGLMRLRDEVGPTLGATLNPAQQFWMGGDPIAIVGHLREALFHVHARDSLTNATAQAVTTCLDTLCSTDIPARPWTDVAPGIGHDAGWWRRFCYHLRVAGYDGWLSVDHSDALLGPVETLERSFDLLRRGMPLPAPDEAVRAV</sequence>
<dbReference type="Pfam" id="PF01261">
    <property type="entry name" value="AP_endonuc_2"/>
    <property type="match status" value="1"/>
</dbReference>
<dbReference type="PANTHER" id="PTHR12110:SF21">
    <property type="entry name" value="XYLOSE ISOMERASE-LIKE TIM BARREL DOMAIN-CONTAINING PROTEIN"/>
    <property type="match status" value="1"/>
</dbReference>
<feature type="domain" description="Xylose isomerase-like TIM barrel" evidence="1">
    <location>
        <begin position="19"/>
        <end position="304"/>
    </location>
</feature>
<proteinExistence type="predicted"/>
<dbReference type="RefSeq" id="WP_023847879.1">
    <property type="nucleotide sequence ID" value="NZ_CP047166.1"/>
</dbReference>
<dbReference type="InterPro" id="IPR036237">
    <property type="entry name" value="Xyl_isomerase-like_sf"/>
</dbReference>
<gene>
    <name evidence="2" type="ORF">GQA70_02610</name>
</gene>
<evidence type="ECO:0000313" key="3">
    <source>
        <dbReference type="Proteomes" id="UP000596387"/>
    </source>
</evidence>
<dbReference type="PANTHER" id="PTHR12110">
    <property type="entry name" value="HYDROXYPYRUVATE ISOMERASE"/>
    <property type="match status" value="1"/>
</dbReference>
<organism evidence="2 3">
    <name type="scientific">Ponticoccus alexandrii</name>
    <dbReference type="NCBI Taxonomy" id="1943633"/>
    <lineage>
        <taxon>Bacteria</taxon>
        <taxon>Pseudomonadati</taxon>
        <taxon>Pseudomonadota</taxon>
        <taxon>Alphaproteobacteria</taxon>
        <taxon>Rhodobacterales</taxon>
        <taxon>Roseobacteraceae</taxon>
        <taxon>Ponticoccus</taxon>
    </lineage>
</organism>
<dbReference type="Proteomes" id="UP000596387">
    <property type="component" value="Chromosome"/>
</dbReference>
<dbReference type="EMBL" id="CP047166">
    <property type="protein sequence ID" value="QRF65300.1"/>
    <property type="molecule type" value="Genomic_DNA"/>
</dbReference>
<protein>
    <submittedName>
        <fullName evidence="2">TIM barrel protein</fullName>
    </submittedName>
</protein>
<accession>A0ABX7F456</accession>
<dbReference type="InterPro" id="IPR013022">
    <property type="entry name" value="Xyl_isomerase-like_TIM-brl"/>
</dbReference>
<dbReference type="Gene3D" id="3.20.20.150">
    <property type="entry name" value="Divalent-metal-dependent TIM barrel enzymes"/>
    <property type="match status" value="1"/>
</dbReference>
<evidence type="ECO:0000313" key="2">
    <source>
        <dbReference type="EMBL" id="QRF65300.1"/>
    </source>
</evidence>
<evidence type="ECO:0000259" key="1">
    <source>
        <dbReference type="Pfam" id="PF01261"/>
    </source>
</evidence>
<dbReference type="SUPFAM" id="SSF51658">
    <property type="entry name" value="Xylose isomerase-like"/>
    <property type="match status" value="1"/>
</dbReference>
<keyword evidence="3" id="KW-1185">Reference proteome</keyword>